<keyword evidence="6" id="KW-0472">Membrane</keyword>
<evidence type="ECO:0000256" key="6">
    <source>
        <dbReference type="ARBA" id="ARBA00023136"/>
    </source>
</evidence>
<dbReference type="AlphaFoldDB" id="A0A917JEI0"/>
<comment type="caution">
    <text evidence="7">The sequence shown here is derived from an EMBL/GenBank/DDBJ whole genome shotgun (WGS) entry which is preliminary data.</text>
</comment>
<evidence type="ECO:0000313" key="7">
    <source>
        <dbReference type="EMBL" id="GGI64500.1"/>
    </source>
</evidence>
<evidence type="ECO:0000256" key="3">
    <source>
        <dbReference type="ARBA" id="ARBA00022475"/>
    </source>
</evidence>
<proteinExistence type="inferred from homology"/>
<evidence type="ECO:0000313" key="8">
    <source>
        <dbReference type="Proteomes" id="UP000622610"/>
    </source>
</evidence>
<organism evidence="7 8">
    <name type="scientific">Enterococcus alcedinis</name>
    <dbReference type="NCBI Taxonomy" id="1274384"/>
    <lineage>
        <taxon>Bacteria</taxon>
        <taxon>Bacillati</taxon>
        <taxon>Bacillota</taxon>
        <taxon>Bacilli</taxon>
        <taxon>Lactobacillales</taxon>
        <taxon>Enterococcaceae</taxon>
        <taxon>Enterococcus</taxon>
    </lineage>
</organism>
<dbReference type="RefSeq" id="WP_188366357.1">
    <property type="nucleotide sequence ID" value="NZ_BMDT01000001.1"/>
</dbReference>
<dbReference type="InterPro" id="IPR043148">
    <property type="entry name" value="TagF_C"/>
</dbReference>
<protein>
    <submittedName>
        <fullName evidence="7">Ribitolphosphotransferase</fullName>
    </submittedName>
</protein>
<sequence>MKLSLLQKSIHYLYHFFSRMTRTNYDKVTFCTNRSQELTGNLKNIYLEFKKQKDVQIKVICFNYNRSIIGRVQYLWYSIISIYHLATSRVFIIDDYFLPIYCIESKRDENIVIQVWHAIGHLKRYGLSIEKNRKSRLKHHSNYDWVLANSHADIDALSQSFDITRNQIVVTGAPRLDDLIKVNHLEKKENVYQILYAPTYRDATDEDPAYKYINAFLLEFSKQSFKIPTKLYVSLHPYLKIEKIHNHFSDNIIIFQDTAQSSKLLKEVDCFITDYSSLLLDYSYFEKPIKIYAPDYDQYTREVGFFVDYQSYLDLPISKNAEELVANLNEYSIEERMSVARLKKENFPFLDGLNSQRSYQFIKKLLKDR</sequence>
<dbReference type="Gene3D" id="3.40.50.11820">
    <property type="match status" value="1"/>
</dbReference>
<gene>
    <name evidence="7" type="primary">tarK</name>
    <name evidence="7" type="ORF">GCM10011482_01540</name>
</gene>
<dbReference type="InterPro" id="IPR007554">
    <property type="entry name" value="Glycerophosphate_synth"/>
</dbReference>
<keyword evidence="4" id="KW-0808">Transferase</keyword>
<dbReference type="GO" id="GO:0019350">
    <property type="term" value="P:teichoic acid biosynthetic process"/>
    <property type="evidence" value="ECO:0007669"/>
    <property type="project" value="UniProtKB-KW"/>
</dbReference>
<reference evidence="7" key="2">
    <citation type="submission" date="2020-09" db="EMBL/GenBank/DDBJ databases">
        <authorList>
            <person name="Sun Q."/>
            <person name="Sedlacek I."/>
        </authorList>
    </citation>
    <scope>NUCLEOTIDE SEQUENCE</scope>
    <source>
        <strain evidence="7">CCM 8433</strain>
    </source>
</reference>
<dbReference type="Gene3D" id="3.40.50.12580">
    <property type="match status" value="1"/>
</dbReference>
<evidence type="ECO:0000256" key="2">
    <source>
        <dbReference type="ARBA" id="ARBA00010488"/>
    </source>
</evidence>
<dbReference type="SUPFAM" id="SSF53756">
    <property type="entry name" value="UDP-Glycosyltransferase/glycogen phosphorylase"/>
    <property type="match status" value="1"/>
</dbReference>
<name>A0A917JEI0_9ENTE</name>
<keyword evidence="3" id="KW-1003">Cell membrane</keyword>
<evidence type="ECO:0000256" key="1">
    <source>
        <dbReference type="ARBA" id="ARBA00004202"/>
    </source>
</evidence>
<dbReference type="GO" id="GO:0005886">
    <property type="term" value="C:plasma membrane"/>
    <property type="evidence" value="ECO:0007669"/>
    <property type="project" value="UniProtKB-SubCell"/>
</dbReference>
<reference evidence="7" key="1">
    <citation type="journal article" date="2014" name="Int. J. Syst. Evol. Microbiol.">
        <title>Complete genome sequence of Corynebacterium casei LMG S-19264T (=DSM 44701T), isolated from a smear-ripened cheese.</title>
        <authorList>
            <consortium name="US DOE Joint Genome Institute (JGI-PGF)"/>
            <person name="Walter F."/>
            <person name="Albersmeier A."/>
            <person name="Kalinowski J."/>
            <person name="Ruckert C."/>
        </authorList>
    </citation>
    <scope>NUCLEOTIDE SEQUENCE</scope>
    <source>
        <strain evidence="7">CCM 8433</strain>
    </source>
</reference>
<dbReference type="PANTHER" id="PTHR37316">
    <property type="entry name" value="TEICHOIC ACID GLYCEROL-PHOSPHATE PRIMASE"/>
    <property type="match status" value="1"/>
</dbReference>
<keyword evidence="8" id="KW-1185">Reference proteome</keyword>
<evidence type="ECO:0000256" key="4">
    <source>
        <dbReference type="ARBA" id="ARBA00022679"/>
    </source>
</evidence>
<dbReference type="Proteomes" id="UP000622610">
    <property type="component" value="Unassembled WGS sequence"/>
</dbReference>
<dbReference type="PANTHER" id="PTHR37316:SF1">
    <property type="entry name" value="TEICHOIC ACID GLYCEROL-PHOSPHATE PRIMASE"/>
    <property type="match status" value="1"/>
</dbReference>
<evidence type="ECO:0000256" key="5">
    <source>
        <dbReference type="ARBA" id="ARBA00022944"/>
    </source>
</evidence>
<dbReference type="Pfam" id="PF04464">
    <property type="entry name" value="Glyphos_transf"/>
    <property type="match status" value="1"/>
</dbReference>
<dbReference type="InterPro" id="IPR043149">
    <property type="entry name" value="TagF_N"/>
</dbReference>
<keyword evidence="5" id="KW-0777">Teichoic acid biosynthesis</keyword>
<comment type="similarity">
    <text evidence="2">Belongs to the CDP-glycerol glycerophosphotransferase family.</text>
</comment>
<dbReference type="GO" id="GO:0047355">
    <property type="term" value="F:CDP-glycerol glycerophosphotransferase activity"/>
    <property type="evidence" value="ECO:0007669"/>
    <property type="project" value="InterPro"/>
</dbReference>
<comment type="subcellular location">
    <subcellularLocation>
        <location evidence="1">Cell membrane</location>
        <topology evidence="1">Peripheral membrane protein</topology>
    </subcellularLocation>
</comment>
<dbReference type="InterPro" id="IPR051612">
    <property type="entry name" value="Teichoic_Acid_Biosynth"/>
</dbReference>
<accession>A0A917JEI0</accession>
<dbReference type="EMBL" id="BMDT01000001">
    <property type="protein sequence ID" value="GGI64500.1"/>
    <property type="molecule type" value="Genomic_DNA"/>
</dbReference>